<name>A0A2H3KH30_9CHLR</name>
<keyword evidence="2" id="KW-1185">Reference proteome</keyword>
<protein>
    <submittedName>
        <fullName evidence="1">Uncharacterized protein</fullName>
    </submittedName>
</protein>
<evidence type="ECO:0000313" key="2">
    <source>
        <dbReference type="Proteomes" id="UP000220922"/>
    </source>
</evidence>
<dbReference type="AlphaFoldDB" id="A0A2H3KH30"/>
<comment type="caution">
    <text evidence="1">The sequence shown here is derived from an EMBL/GenBank/DDBJ whole genome shotgun (WGS) entry which is preliminary data.</text>
</comment>
<accession>A0A2H3KH30</accession>
<evidence type="ECO:0000313" key="1">
    <source>
        <dbReference type="EMBL" id="PDV97049.1"/>
    </source>
</evidence>
<gene>
    <name evidence="1" type="ORF">A9Q02_19600</name>
</gene>
<reference evidence="1 2" key="1">
    <citation type="submission" date="2016-05" db="EMBL/GenBank/DDBJ databases">
        <authorList>
            <person name="Lavstsen T."/>
            <person name="Jespersen J.S."/>
        </authorList>
    </citation>
    <scope>NUCLEOTIDE SEQUENCE [LARGE SCALE GENOMIC DNA]</scope>
    <source>
        <strain evidence="1 2">B7-9</strain>
    </source>
</reference>
<proteinExistence type="predicted"/>
<dbReference type="EMBL" id="LYXE01000168">
    <property type="protein sequence ID" value="PDV97049.1"/>
    <property type="molecule type" value="Genomic_DNA"/>
</dbReference>
<sequence length="66" mass="7492">MRAAQVFAHAILIGYTNFKLCVKFKMYHFSLNNGAVGYPKPMGENWMGERGMNTQSLKQMFSDNIG</sequence>
<dbReference type="Proteomes" id="UP000220922">
    <property type="component" value="Unassembled WGS sequence"/>
</dbReference>
<organism evidence="1 2">
    <name type="scientific">Candidatus Chloroploca asiatica</name>
    <dbReference type="NCBI Taxonomy" id="1506545"/>
    <lineage>
        <taxon>Bacteria</taxon>
        <taxon>Bacillati</taxon>
        <taxon>Chloroflexota</taxon>
        <taxon>Chloroflexia</taxon>
        <taxon>Chloroflexales</taxon>
        <taxon>Chloroflexineae</taxon>
        <taxon>Oscillochloridaceae</taxon>
        <taxon>Candidatus Chloroploca</taxon>
    </lineage>
</organism>